<dbReference type="KEGG" id="srhi:H9L12_01765"/>
<keyword evidence="4" id="KW-1185">Reference proteome</keyword>
<gene>
    <name evidence="3" type="ORF">H9L12_01765</name>
</gene>
<keyword evidence="1" id="KW-0812">Transmembrane</keyword>
<protein>
    <submittedName>
        <fullName evidence="3">PspC domain-containing protein</fullName>
    </submittedName>
</protein>
<name>A0A7G9SC09_9SPHN</name>
<dbReference type="Proteomes" id="UP000515955">
    <property type="component" value="Chromosome"/>
</dbReference>
<feature type="transmembrane region" description="Helical" evidence="1">
    <location>
        <begin position="35"/>
        <end position="58"/>
    </location>
</feature>
<keyword evidence="1" id="KW-0472">Membrane</keyword>
<reference evidence="3 4" key="1">
    <citation type="submission" date="2020-08" db="EMBL/GenBank/DDBJ databases">
        <title>Genome sequence of Sphingomonas rhizophila KACC 19189T.</title>
        <authorList>
            <person name="Hyun D.-W."/>
            <person name="Bae J.-W."/>
        </authorList>
    </citation>
    <scope>NUCLEOTIDE SEQUENCE [LARGE SCALE GENOMIC DNA]</scope>
    <source>
        <strain evidence="3 4">KACC 19189</strain>
    </source>
</reference>
<evidence type="ECO:0000259" key="2">
    <source>
        <dbReference type="Pfam" id="PF04024"/>
    </source>
</evidence>
<evidence type="ECO:0000313" key="3">
    <source>
        <dbReference type="EMBL" id="QNN65384.1"/>
    </source>
</evidence>
<organism evidence="3 4">
    <name type="scientific">Sphingomonas rhizophila</name>
    <dbReference type="NCBI Taxonomy" id="2071607"/>
    <lineage>
        <taxon>Bacteria</taxon>
        <taxon>Pseudomonadati</taxon>
        <taxon>Pseudomonadota</taxon>
        <taxon>Alphaproteobacteria</taxon>
        <taxon>Sphingomonadales</taxon>
        <taxon>Sphingomonadaceae</taxon>
        <taxon>Sphingomonas</taxon>
    </lineage>
</organism>
<proteinExistence type="predicted"/>
<accession>A0A7G9SC09</accession>
<evidence type="ECO:0000256" key="1">
    <source>
        <dbReference type="SAM" id="Phobius"/>
    </source>
</evidence>
<dbReference type="EMBL" id="CP060717">
    <property type="protein sequence ID" value="QNN65384.1"/>
    <property type="molecule type" value="Genomic_DNA"/>
</dbReference>
<dbReference type="RefSeq" id="WP_187542376.1">
    <property type="nucleotide sequence ID" value="NZ_CP060717.1"/>
</dbReference>
<dbReference type="InterPro" id="IPR007168">
    <property type="entry name" value="Phageshock_PspC_N"/>
</dbReference>
<dbReference type="AlphaFoldDB" id="A0A7G9SC09"/>
<dbReference type="Pfam" id="PF04024">
    <property type="entry name" value="PspC"/>
    <property type="match status" value="1"/>
</dbReference>
<evidence type="ECO:0000313" key="4">
    <source>
        <dbReference type="Proteomes" id="UP000515955"/>
    </source>
</evidence>
<keyword evidence="1" id="KW-1133">Transmembrane helix</keyword>
<sequence>MSRYSMNRRDKKLAGVASTLGEVFNIDPTFIRVGFAAIALLISWKLAIIAYVGAGLYLHFQKKGVINRFGERRRPPVLGGEYGDMNRRAPRASVHDLRTKLDENDRRMMAIDHHLHTQNDELAREIEALRGEK</sequence>
<feature type="domain" description="Phage shock protein PspC N-terminal" evidence="2">
    <location>
        <begin position="6"/>
        <end position="55"/>
    </location>
</feature>